<evidence type="ECO:0000313" key="2">
    <source>
        <dbReference type="Proteomes" id="UP001145145"/>
    </source>
</evidence>
<reference evidence="1 2" key="1">
    <citation type="journal article" date="2023" name="Int. J. Syst. Evol. Microbiol.">
        <title>Sellimonas catena sp. nov., isolated from human faeces.</title>
        <authorList>
            <person name="Hisatomi A."/>
            <person name="Ohkuma M."/>
            <person name="Sakamoto M."/>
        </authorList>
    </citation>
    <scope>NUCLEOTIDE SEQUENCE [LARGE SCALE GENOMIC DNA]</scope>
    <source>
        <strain evidence="1 2">12EGH17</strain>
    </source>
</reference>
<keyword evidence="2" id="KW-1185">Reference proteome</keyword>
<sequence>MKEVNRELFDIDTSIVYVIGLSEVLYNFQLLFDLKNCFEEKGYKAALFTDTLTKDEMDDVYSLHEYLDPEISSEKLVIANRYMKEIEITHNYDLFLVGIEKGTVSFGREILEDMGLTVYSISRILHPDCVVLQIFWGDYEKEDIKKIEQETEQILGEEIDFINIRNKAVDLNESLKKNEIISFEIEKKLVDSTMRGLKNECIFALDSQNEIERLTEAIITRLQNYVEIERV</sequence>
<proteinExistence type="predicted"/>
<dbReference type="RefSeq" id="WP_118637920.1">
    <property type="nucleotide sequence ID" value="NZ_BSBO01000015.1"/>
</dbReference>
<comment type="caution">
    <text evidence="1">The sequence shown here is derived from an EMBL/GenBank/DDBJ whole genome shotgun (WGS) entry which is preliminary data.</text>
</comment>
<protein>
    <submittedName>
        <fullName evidence="1">Uncharacterized protein</fullName>
    </submittedName>
</protein>
<dbReference type="Proteomes" id="UP001145145">
    <property type="component" value="Unassembled WGS sequence"/>
</dbReference>
<accession>A0A9W6C790</accession>
<evidence type="ECO:0000313" key="1">
    <source>
        <dbReference type="EMBL" id="GLG04483.1"/>
    </source>
</evidence>
<name>A0A9W6C790_9FIRM</name>
<gene>
    <name evidence="1" type="ORF">Selli1_16570</name>
</gene>
<dbReference type="EMBL" id="BSBO01000015">
    <property type="protein sequence ID" value="GLG04483.1"/>
    <property type="molecule type" value="Genomic_DNA"/>
</dbReference>
<dbReference type="AlphaFoldDB" id="A0A9W6C790"/>
<organism evidence="1 2">
    <name type="scientific">Sellimonas catena</name>
    <dbReference type="NCBI Taxonomy" id="2994035"/>
    <lineage>
        <taxon>Bacteria</taxon>
        <taxon>Bacillati</taxon>
        <taxon>Bacillota</taxon>
        <taxon>Clostridia</taxon>
        <taxon>Lachnospirales</taxon>
        <taxon>Lachnospiraceae</taxon>
        <taxon>Sellimonas</taxon>
    </lineage>
</organism>